<accession>A0A1Y1S682</accession>
<reference evidence="2 3" key="1">
    <citation type="journal article" date="2017" name="Environ. Microbiol.">
        <title>Decay of the glycolytic pathway and adaptation to intranuclear parasitism within Enterocytozoonidae microsporidia.</title>
        <authorList>
            <person name="Wiredu Boakye D."/>
            <person name="Jaroenlak P."/>
            <person name="Prachumwat A."/>
            <person name="Williams T.A."/>
            <person name="Bateman K.S."/>
            <person name="Itsathitphaisarn O."/>
            <person name="Sritunyalucksana K."/>
            <person name="Paszkiewicz K.H."/>
            <person name="Moore K.A."/>
            <person name="Stentiford G.D."/>
            <person name="Williams B.A."/>
        </authorList>
    </citation>
    <scope>NUCLEOTIDE SEQUENCE [LARGE SCALE GENOMIC DNA]</scope>
    <source>
        <strain evidence="2 3">GB1</strain>
    </source>
</reference>
<evidence type="ECO:0000313" key="3">
    <source>
        <dbReference type="Proteomes" id="UP000192639"/>
    </source>
</evidence>
<evidence type="ECO:0000256" key="1">
    <source>
        <dbReference type="SAM" id="SignalP"/>
    </source>
</evidence>
<feature type="signal peptide" evidence="1">
    <location>
        <begin position="1"/>
        <end position="17"/>
    </location>
</feature>
<sequence>MFISLFILSTNLLMVLSAGHMKPLDWNNCFMAGIRSFFKRYIRLQKSFCNFFR</sequence>
<gene>
    <name evidence="2" type="ORF">ECANGB1_2706</name>
</gene>
<dbReference type="Proteomes" id="UP000192639">
    <property type="component" value="Unassembled WGS sequence"/>
</dbReference>
<organism evidence="2 3">
    <name type="scientific">Enterospora canceri</name>
    <dbReference type="NCBI Taxonomy" id="1081671"/>
    <lineage>
        <taxon>Eukaryota</taxon>
        <taxon>Fungi</taxon>
        <taxon>Fungi incertae sedis</taxon>
        <taxon>Microsporidia</taxon>
        <taxon>Enterocytozoonidae</taxon>
        <taxon>Enterospora</taxon>
    </lineage>
</organism>
<feature type="chain" id="PRO_5010985136" evidence="1">
    <location>
        <begin position="18"/>
        <end position="53"/>
    </location>
</feature>
<comment type="caution">
    <text evidence="2">The sequence shown here is derived from an EMBL/GenBank/DDBJ whole genome shotgun (WGS) entry which is preliminary data.</text>
</comment>
<dbReference type="AlphaFoldDB" id="A0A1Y1S682"/>
<keyword evidence="1" id="KW-0732">Signal</keyword>
<evidence type="ECO:0000313" key="2">
    <source>
        <dbReference type="EMBL" id="ORD93931.1"/>
    </source>
</evidence>
<protein>
    <submittedName>
        <fullName evidence="2">Uncharacterized protein</fullName>
    </submittedName>
</protein>
<proteinExistence type="predicted"/>
<name>A0A1Y1S682_9MICR</name>
<dbReference type="VEuPathDB" id="MicrosporidiaDB:ECANGB1_2706"/>
<keyword evidence="3" id="KW-1185">Reference proteome</keyword>
<dbReference type="EMBL" id="LWDP01000039">
    <property type="protein sequence ID" value="ORD93931.1"/>
    <property type="molecule type" value="Genomic_DNA"/>
</dbReference>